<dbReference type="InterPro" id="IPR015152">
    <property type="entry name" value="Growth/epo_recpt_lig-bind"/>
</dbReference>
<feature type="signal peptide" evidence="5">
    <location>
        <begin position="1"/>
        <end position="25"/>
    </location>
</feature>
<evidence type="ECO:0000256" key="3">
    <source>
        <dbReference type="ARBA" id="ARBA00023180"/>
    </source>
</evidence>
<proteinExistence type="predicted"/>
<keyword evidence="1 5" id="KW-0732">Signal</keyword>
<dbReference type="AlphaFoldDB" id="A0A7J7T9Z5"/>
<evidence type="ECO:0000256" key="5">
    <source>
        <dbReference type="SAM" id="SignalP"/>
    </source>
</evidence>
<reference evidence="7 8" key="1">
    <citation type="journal article" date="2020" name="Nature">
        <title>Six reference-quality genomes reveal evolution of bat adaptations.</title>
        <authorList>
            <person name="Jebb D."/>
            <person name="Huang Z."/>
            <person name="Pippel M."/>
            <person name="Hughes G.M."/>
            <person name="Lavrichenko K."/>
            <person name="Devanna P."/>
            <person name="Winkler S."/>
            <person name="Jermiin L.S."/>
            <person name="Skirmuntt E.C."/>
            <person name="Katzourakis A."/>
            <person name="Burkitt-Gray L."/>
            <person name="Ray D.A."/>
            <person name="Sullivan K.A.M."/>
            <person name="Roscito J.G."/>
            <person name="Kirilenko B.M."/>
            <person name="Davalos L.M."/>
            <person name="Corthals A.P."/>
            <person name="Power M.L."/>
            <person name="Jones G."/>
            <person name="Ransome R.D."/>
            <person name="Dechmann D.K.N."/>
            <person name="Locatelli A.G."/>
            <person name="Puechmaille S.J."/>
            <person name="Fedrigo O."/>
            <person name="Jarvis E.D."/>
            <person name="Hiller M."/>
            <person name="Vernes S.C."/>
            <person name="Myers E.W."/>
            <person name="Teeling E.C."/>
        </authorList>
    </citation>
    <scope>NUCLEOTIDE SEQUENCE [LARGE SCALE GENOMIC DNA]</scope>
    <source>
        <strain evidence="7">MPipKuh1</strain>
        <tissue evidence="7">Flight muscle</tissue>
    </source>
</reference>
<evidence type="ECO:0000256" key="1">
    <source>
        <dbReference type="ARBA" id="ARBA00022729"/>
    </source>
</evidence>
<dbReference type="Proteomes" id="UP000558488">
    <property type="component" value="Unassembled WGS sequence"/>
</dbReference>
<feature type="domain" description="Growth hormone/erythropoietin receptor ligand binding" evidence="6">
    <location>
        <begin position="37"/>
        <end position="85"/>
    </location>
</feature>
<keyword evidence="8" id="KW-1185">Reference proteome</keyword>
<evidence type="ECO:0000256" key="4">
    <source>
        <dbReference type="SAM" id="MobiDB-lite"/>
    </source>
</evidence>
<dbReference type="EMBL" id="JACAGB010000030">
    <property type="protein sequence ID" value="KAF6297511.1"/>
    <property type="molecule type" value="Genomic_DNA"/>
</dbReference>
<feature type="chain" id="PRO_5029814308" evidence="5">
    <location>
        <begin position="26"/>
        <end position="136"/>
    </location>
</feature>
<feature type="region of interest" description="Disordered" evidence="4">
    <location>
        <begin position="94"/>
        <end position="136"/>
    </location>
</feature>
<name>A0A7J7T9Z5_PIPKU</name>
<accession>A0A7J7T9Z5</accession>
<keyword evidence="2 7" id="KW-0675">Receptor</keyword>
<evidence type="ECO:0000313" key="8">
    <source>
        <dbReference type="Proteomes" id="UP000558488"/>
    </source>
</evidence>
<dbReference type="SUPFAM" id="SSF49265">
    <property type="entry name" value="Fibronectin type III"/>
    <property type="match status" value="1"/>
</dbReference>
<gene>
    <name evidence="7" type="ORF">mPipKuh1_004496</name>
</gene>
<evidence type="ECO:0000313" key="7">
    <source>
        <dbReference type="EMBL" id="KAF6297511.1"/>
    </source>
</evidence>
<protein>
    <submittedName>
        <fullName evidence="7">Erythropoietin receptor</fullName>
    </submittedName>
</protein>
<dbReference type="InterPro" id="IPR036116">
    <property type="entry name" value="FN3_sf"/>
</dbReference>
<dbReference type="Pfam" id="PF09067">
    <property type="entry name" value="EpoR_lig-bind"/>
    <property type="match status" value="1"/>
</dbReference>
<sequence length="136" mass="14332">MDHLGAPLWPGVGSLWLLLTGAALAPPPNAPGPKFESKAALLVAHGHQELLCFTERLEDLVCFWEEAASAGVSPDNYSFSYQLEGGRGWHLPCRREARGLSPDTPPSGRGRSAPVVPGGARLRASGLGPPPPLHQG</sequence>
<comment type="caution">
    <text evidence="7">The sequence shown here is derived from an EMBL/GenBank/DDBJ whole genome shotgun (WGS) entry which is preliminary data.</text>
</comment>
<organism evidence="7 8">
    <name type="scientific">Pipistrellus kuhlii</name>
    <name type="common">Kuhl's pipistrelle</name>
    <dbReference type="NCBI Taxonomy" id="59472"/>
    <lineage>
        <taxon>Eukaryota</taxon>
        <taxon>Metazoa</taxon>
        <taxon>Chordata</taxon>
        <taxon>Craniata</taxon>
        <taxon>Vertebrata</taxon>
        <taxon>Euteleostomi</taxon>
        <taxon>Mammalia</taxon>
        <taxon>Eutheria</taxon>
        <taxon>Laurasiatheria</taxon>
        <taxon>Chiroptera</taxon>
        <taxon>Yangochiroptera</taxon>
        <taxon>Vespertilionidae</taxon>
        <taxon>Pipistrellus</taxon>
    </lineage>
</organism>
<evidence type="ECO:0000259" key="6">
    <source>
        <dbReference type="Pfam" id="PF09067"/>
    </source>
</evidence>
<dbReference type="Gene3D" id="2.60.40.10">
    <property type="entry name" value="Immunoglobulins"/>
    <property type="match status" value="1"/>
</dbReference>
<dbReference type="InterPro" id="IPR013783">
    <property type="entry name" value="Ig-like_fold"/>
</dbReference>
<evidence type="ECO:0000256" key="2">
    <source>
        <dbReference type="ARBA" id="ARBA00023170"/>
    </source>
</evidence>
<keyword evidence="3" id="KW-0325">Glycoprotein</keyword>